<gene>
    <name evidence="2" type="ORF">MKP09_12050</name>
</gene>
<feature type="transmembrane region" description="Helical" evidence="1">
    <location>
        <begin position="21"/>
        <end position="39"/>
    </location>
</feature>
<evidence type="ECO:0000256" key="1">
    <source>
        <dbReference type="SAM" id="Phobius"/>
    </source>
</evidence>
<reference evidence="2 3" key="1">
    <citation type="submission" date="2022-02" db="EMBL/GenBank/DDBJ databases">
        <authorList>
            <person name="Min J."/>
        </authorList>
    </citation>
    <scope>NUCLEOTIDE SEQUENCE [LARGE SCALE GENOMIC DNA]</scope>
    <source>
        <strain evidence="2 3">GR10-1</strain>
    </source>
</reference>
<keyword evidence="1" id="KW-0812">Transmembrane</keyword>
<comment type="caution">
    <text evidence="2">The sequence shown here is derived from an EMBL/GenBank/DDBJ whole genome shotgun (WGS) entry which is preliminary data.</text>
</comment>
<dbReference type="Proteomes" id="UP001202248">
    <property type="component" value="Unassembled WGS sequence"/>
</dbReference>
<protein>
    <submittedName>
        <fullName evidence="2">Twin-arginine translocation signal domain-containing protein</fullName>
    </submittedName>
</protein>
<dbReference type="PROSITE" id="PS51318">
    <property type="entry name" value="TAT"/>
    <property type="match status" value="1"/>
</dbReference>
<name>A0ABS9SJM9_9BACT</name>
<dbReference type="RefSeq" id="WP_240830251.1">
    <property type="nucleotide sequence ID" value="NZ_JAKWBL010000002.1"/>
</dbReference>
<dbReference type="InterPro" id="IPR006311">
    <property type="entry name" value="TAT_signal"/>
</dbReference>
<organism evidence="2 3">
    <name type="scientific">Niabella ginsengisoli</name>
    <dbReference type="NCBI Taxonomy" id="522298"/>
    <lineage>
        <taxon>Bacteria</taxon>
        <taxon>Pseudomonadati</taxon>
        <taxon>Bacteroidota</taxon>
        <taxon>Chitinophagia</taxon>
        <taxon>Chitinophagales</taxon>
        <taxon>Chitinophagaceae</taxon>
        <taxon>Niabella</taxon>
    </lineage>
</organism>
<dbReference type="InterPro" id="IPR019546">
    <property type="entry name" value="TAT_signal_bac_arc"/>
</dbReference>
<dbReference type="NCBIfam" id="TIGR01409">
    <property type="entry name" value="TAT_signal_seq"/>
    <property type="match status" value="1"/>
</dbReference>
<proteinExistence type="predicted"/>
<evidence type="ECO:0000313" key="2">
    <source>
        <dbReference type="EMBL" id="MCH5598587.1"/>
    </source>
</evidence>
<keyword evidence="1" id="KW-0472">Membrane</keyword>
<accession>A0ABS9SJM9</accession>
<keyword evidence="3" id="KW-1185">Reference proteome</keyword>
<evidence type="ECO:0000313" key="3">
    <source>
        <dbReference type="Proteomes" id="UP001202248"/>
    </source>
</evidence>
<keyword evidence="1" id="KW-1133">Transmembrane helix</keyword>
<dbReference type="EMBL" id="JAKWBL010000002">
    <property type="protein sequence ID" value="MCH5598587.1"/>
    <property type="molecule type" value="Genomic_DNA"/>
</dbReference>
<sequence>MEKEIIEHSLNVNRRRFLTKLGMGIGGAALGSLLIPDFFQQKIPKKQLYQACRILLLKQSALYTCFKTEVHLN</sequence>